<dbReference type="RefSeq" id="WP_184978310.1">
    <property type="nucleotide sequence ID" value="NZ_BAAALO010000060.1"/>
</dbReference>
<dbReference type="Proteomes" id="UP000555564">
    <property type="component" value="Unassembled WGS sequence"/>
</dbReference>
<sequence length="338" mass="38716">MSNPFMHPSAPEERPDEPLRGWVDSDTNPGDLRFYTLVDDLGRVFGEFRKRFRDLKRLDRRGFLVLATGRESDGKTTLLGNCAAYLQKCGMPRGVDVARSQVADGVWMDSSVKVVDISGLSLQQNAARGVDAEMYIFKEVLLYLRNRGVRLSDLCDSATDPGTGYRVLGEALGDDMYLVVLLPPMDTVEQVRTYLHLAGNRIVFLAESSSLLLATLERQAAQLRQDLGTYLYRIIRNPPDRFFYHMHIGPMREEDYWRYADRQLRRMKPPVLITKAVVQEVREHRPDRLSIGQWRGVLRQIFDNRPGLTVVQYHHFADEFGLTNLAVWQQLEDPEGQA</sequence>
<accession>A0A7X0IBS3</accession>
<feature type="region of interest" description="Disordered" evidence="1">
    <location>
        <begin position="1"/>
        <end position="20"/>
    </location>
</feature>
<dbReference type="AlphaFoldDB" id="A0A7X0IBS3"/>
<dbReference type="EMBL" id="JACHIU010000001">
    <property type="protein sequence ID" value="MBB6471043.1"/>
    <property type="molecule type" value="Genomic_DNA"/>
</dbReference>
<reference evidence="2 3" key="1">
    <citation type="submission" date="2020-08" db="EMBL/GenBank/DDBJ databases">
        <title>Sequencing the genomes of 1000 actinobacteria strains.</title>
        <authorList>
            <person name="Klenk H.-P."/>
        </authorList>
    </citation>
    <scope>NUCLEOTIDE SEQUENCE [LARGE SCALE GENOMIC DNA]</scope>
    <source>
        <strain evidence="2 3">DSM 44936</strain>
    </source>
</reference>
<protein>
    <submittedName>
        <fullName evidence="2">Uncharacterized protein</fullName>
    </submittedName>
</protein>
<evidence type="ECO:0000313" key="2">
    <source>
        <dbReference type="EMBL" id="MBB6471043.1"/>
    </source>
</evidence>
<keyword evidence="3" id="KW-1185">Reference proteome</keyword>
<evidence type="ECO:0000313" key="3">
    <source>
        <dbReference type="Proteomes" id="UP000555564"/>
    </source>
</evidence>
<feature type="compositionally biased region" description="Basic and acidic residues" evidence="1">
    <location>
        <begin position="10"/>
        <end position="19"/>
    </location>
</feature>
<gene>
    <name evidence="2" type="ORF">BJ992_000474</name>
</gene>
<evidence type="ECO:0000256" key="1">
    <source>
        <dbReference type="SAM" id="MobiDB-lite"/>
    </source>
</evidence>
<name>A0A7X0IBS3_9ACTN</name>
<organism evidence="2 3">
    <name type="scientific">Sphaerisporangium rubeum</name>
    <dbReference type="NCBI Taxonomy" id="321317"/>
    <lineage>
        <taxon>Bacteria</taxon>
        <taxon>Bacillati</taxon>
        <taxon>Actinomycetota</taxon>
        <taxon>Actinomycetes</taxon>
        <taxon>Streptosporangiales</taxon>
        <taxon>Streptosporangiaceae</taxon>
        <taxon>Sphaerisporangium</taxon>
    </lineage>
</organism>
<comment type="caution">
    <text evidence="2">The sequence shown here is derived from an EMBL/GenBank/DDBJ whole genome shotgun (WGS) entry which is preliminary data.</text>
</comment>
<proteinExistence type="predicted"/>